<feature type="transmembrane region" description="Helical" evidence="7">
    <location>
        <begin position="41"/>
        <end position="63"/>
    </location>
</feature>
<feature type="transmembrane region" description="Helical" evidence="7">
    <location>
        <begin position="331"/>
        <end position="349"/>
    </location>
</feature>
<evidence type="ECO:0000256" key="2">
    <source>
        <dbReference type="ARBA" id="ARBA00022475"/>
    </source>
</evidence>
<organism evidence="8 9">
    <name type="scientific">Tenggerimyces flavus</name>
    <dbReference type="NCBI Taxonomy" id="1708749"/>
    <lineage>
        <taxon>Bacteria</taxon>
        <taxon>Bacillati</taxon>
        <taxon>Actinomycetota</taxon>
        <taxon>Actinomycetes</taxon>
        <taxon>Propionibacteriales</taxon>
        <taxon>Nocardioidaceae</taxon>
        <taxon>Tenggerimyces</taxon>
    </lineage>
</organism>
<reference evidence="9" key="1">
    <citation type="journal article" date="2019" name="Int. J. Syst. Evol. Microbiol.">
        <title>The Global Catalogue of Microorganisms (GCM) 10K type strain sequencing project: providing services to taxonomists for standard genome sequencing and annotation.</title>
        <authorList>
            <consortium name="The Broad Institute Genomics Platform"/>
            <consortium name="The Broad Institute Genome Sequencing Center for Infectious Disease"/>
            <person name="Wu L."/>
            <person name="Ma J."/>
        </authorList>
    </citation>
    <scope>NUCLEOTIDE SEQUENCE [LARGE SCALE GENOMIC DNA]</scope>
    <source>
        <strain evidence="9">CGMCC 4.7241</strain>
    </source>
</reference>
<feature type="transmembrane region" description="Helical" evidence="7">
    <location>
        <begin position="229"/>
        <end position="249"/>
    </location>
</feature>
<dbReference type="Pfam" id="PF13440">
    <property type="entry name" value="Polysacc_synt_3"/>
    <property type="match status" value="1"/>
</dbReference>
<feature type="transmembrane region" description="Helical" evidence="7">
    <location>
        <begin position="75"/>
        <end position="97"/>
    </location>
</feature>
<evidence type="ECO:0000256" key="4">
    <source>
        <dbReference type="ARBA" id="ARBA00022989"/>
    </source>
</evidence>
<evidence type="ECO:0000256" key="7">
    <source>
        <dbReference type="SAM" id="Phobius"/>
    </source>
</evidence>
<evidence type="ECO:0000256" key="1">
    <source>
        <dbReference type="ARBA" id="ARBA00004651"/>
    </source>
</evidence>
<dbReference type="RefSeq" id="WP_205114578.1">
    <property type="nucleotide sequence ID" value="NZ_JAFBCM010000001.1"/>
</dbReference>
<feature type="transmembrane region" description="Helical" evidence="7">
    <location>
        <begin position="356"/>
        <end position="377"/>
    </location>
</feature>
<feature type="region of interest" description="Disordered" evidence="6">
    <location>
        <begin position="414"/>
        <end position="446"/>
    </location>
</feature>
<dbReference type="Proteomes" id="UP001595699">
    <property type="component" value="Unassembled WGS sequence"/>
</dbReference>
<feature type="transmembrane region" description="Helical" evidence="7">
    <location>
        <begin position="389"/>
        <end position="409"/>
    </location>
</feature>
<evidence type="ECO:0000313" key="9">
    <source>
        <dbReference type="Proteomes" id="UP001595699"/>
    </source>
</evidence>
<keyword evidence="2" id="KW-1003">Cell membrane</keyword>
<evidence type="ECO:0000313" key="8">
    <source>
        <dbReference type="EMBL" id="MFC3761835.1"/>
    </source>
</evidence>
<accession>A0ABV7YDX2</accession>
<name>A0ABV7YDX2_9ACTN</name>
<proteinExistence type="predicted"/>
<keyword evidence="9" id="KW-1185">Reference proteome</keyword>
<dbReference type="InterPro" id="IPR050833">
    <property type="entry name" value="Poly_Biosynth_Transport"/>
</dbReference>
<dbReference type="EMBL" id="JBHRZH010000009">
    <property type="protein sequence ID" value="MFC3761835.1"/>
    <property type="molecule type" value="Genomic_DNA"/>
</dbReference>
<evidence type="ECO:0000256" key="5">
    <source>
        <dbReference type="ARBA" id="ARBA00023136"/>
    </source>
</evidence>
<sequence>MRTAKRGVVQIVLGTVLGQGLVVLISPILSRLYGPADFAVLQVFTGVVSVLAVLVTLRLELAIPLAKDDKEARSVFAAGLWATLIGSVVLGVAGWLTAPLWAHGQTLDALRAVFWIVPPTGAAIAAFQLVSAQLIRGERYRDLAVRNATQGVGTAAAQLGFGLLGMQHLGLLLGTGLGRLFGLASMRPRKRTEPVEKLAVGDLTAAVSRFRRFPLVTTWSAVLNNLSRYAAFPLFAVTFGVLATGSLAFTTRLLALPVTVVGQAVAQVYLGRGAAAQRTNPKDLPRLTWYATGRLALLGIVPTLVVIIAGPWLFGVVFGDQWVRAGDYARILALAFLAQFVTTPATHVFNIVERQGLALIADAVRLVLVVGGPLLVWQLGGSDLAGVTAYAAAVFVSYLGVLGLVWWALRDAARRPGSSKKPDGMSVSRPHAGGETERAGAASDES</sequence>
<feature type="transmembrane region" description="Helical" evidence="7">
    <location>
        <begin position="295"/>
        <end position="319"/>
    </location>
</feature>
<feature type="transmembrane region" description="Helical" evidence="7">
    <location>
        <begin position="109"/>
        <end position="131"/>
    </location>
</feature>
<evidence type="ECO:0000256" key="6">
    <source>
        <dbReference type="SAM" id="MobiDB-lite"/>
    </source>
</evidence>
<keyword evidence="3 7" id="KW-0812">Transmembrane</keyword>
<keyword evidence="5 7" id="KW-0472">Membrane</keyword>
<protein>
    <submittedName>
        <fullName evidence="8">Lipopolysaccharide biosynthesis protein</fullName>
    </submittedName>
</protein>
<dbReference type="PANTHER" id="PTHR30250">
    <property type="entry name" value="PST FAMILY PREDICTED COLANIC ACID TRANSPORTER"/>
    <property type="match status" value="1"/>
</dbReference>
<dbReference type="PANTHER" id="PTHR30250:SF28">
    <property type="entry name" value="POLYSACCHARIDE BIOSYNTHESIS PROTEIN"/>
    <property type="match status" value="1"/>
</dbReference>
<comment type="subcellular location">
    <subcellularLocation>
        <location evidence="1">Cell membrane</location>
        <topology evidence="1">Multi-pass membrane protein</topology>
    </subcellularLocation>
</comment>
<gene>
    <name evidence="8" type="ORF">ACFOUW_13400</name>
</gene>
<evidence type="ECO:0000256" key="3">
    <source>
        <dbReference type="ARBA" id="ARBA00022692"/>
    </source>
</evidence>
<feature type="transmembrane region" description="Helical" evidence="7">
    <location>
        <begin position="7"/>
        <end position="29"/>
    </location>
</feature>
<comment type="caution">
    <text evidence="8">The sequence shown here is derived from an EMBL/GenBank/DDBJ whole genome shotgun (WGS) entry which is preliminary data.</text>
</comment>
<keyword evidence="4 7" id="KW-1133">Transmembrane helix</keyword>